<dbReference type="Gene3D" id="3.40.190.10">
    <property type="entry name" value="Periplasmic binding protein-like II"/>
    <property type="match status" value="1"/>
</dbReference>
<evidence type="ECO:0000256" key="3">
    <source>
        <dbReference type="ARBA" id="ARBA00023136"/>
    </source>
</evidence>
<feature type="signal peptide" evidence="6">
    <location>
        <begin position="1"/>
        <end position="22"/>
    </location>
</feature>
<dbReference type="EMBL" id="CP001700">
    <property type="protein sequence ID" value="ACU73844.1"/>
    <property type="molecule type" value="Genomic_DNA"/>
</dbReference>
<dbReference type="Pfam" id="PF01547">
    <property type="entry name" value="SBP_bac_1"/>
    <property type="match status" value="1"/>
</dbReference>
<dbReference type="HOGENOM" id="CLU_031285_10_5_11"/>
<dbReference type="RefSeq" id="WP_015793573.1">
    <property type="nucleotide sequence ID" value="NC_013131.1"/>
</dbReference>
<dbReference type="CDD" id="cd13585">
    <property type="entry name" value="PBP2_TMBP_like"/>
    <property type="match status" value="1"/>
</dbReference>
<dbReference type="SUPFAM" id="SSF53850">
    <property type="entry name" value="Periplasmic binding protein-like II"/>
    <property type="match status" value="1"/>
</dbReference>
<dbReference type="InParanoid" id="C7Q3A8"/>
<sequence precursor="true">MKTRRVRLACLTLSAISLLTVALTGCSSSSGSGSGAKNVALRMTVWSNDKSQTALFNSIADSYLKTHPDIKSITFDYLPIGSYTTALTTQIAGSSPPDMAWILERDAPDFVSSGALTDVSAALQNSPGYQYGDLTPAATKLWTQNGKLYAYPFSTSPFGMFYNKDLLTQAGVTQTPDQLVAAGQWTWQNAEKMAAQVAAHTDKQGLVIRDWDYKTWIELASIWRGWGADAWSADGKTCDFDAPQMQQAMTFLHNAIFTDKALPAPGQTADFFAGESAMTVTQISRASLLAKHPFNWGIVPLPSGPTGSAQVIGQAGIGVMTKGSHKQQAADFLAYFTDPANSAKLAQYFPPARQSQLNTTTLAAANPLFTPQQLQDVVINGIKTGSVLPSHENSAKLATLVQNALDPLWTPGANVDSVLAGVCKAIDPALSQ</sequence>
<dbReference type="PROSITE" id="PS51257">
    <property type="entry name" value="PROKAR_LIPOPROTEIN"/>
    <property type="match status" value="1"/>
</dbReference>
<keyword evidence="8" id="KW-1185">Reference proteome</keyword>
<evidence type="ECO:0000256" key="4">
    <source>
        <dbReference type="ARBA" id="ARBA00023139"/>
    </source>
</evidence>
<evidence type="ECO:0000256" key="2">
    <source>
        <dbReference type="ARBA" id="ARBA00022729"/>
    </source>
</evidence>
<protein>
    <submittedName>
        <fullName evidence="7">Extracellular solute-binding protein family 1</fullName>
    </submittedName>
</protein>
<dbReference type="AlphaFoldDB" id="C7Q3A8"/>
<reference evidence="7 8" key="1">
    <citation type="journal article" date="2009" name="Stand. Genomic Sci.">
        <title>Complete genome sequence of Catenulispora acidiphila type strain (ID 139908).</title>
        <authorList>
            <person name="Copeland A."/>
            <person name="Lapidus A."/>
            <person name="Glavina Del Rio T."/>
            <person name="Nolan M."/>
            <person name="Lucas S."/>
            <person name="Chen F."/>
            <person name="Tice H."/>
            <person name="Cheng J.F."/>
            <person name="Bruce D."/>
            <person name="Goodwin L."/>
            <person name="Pitluck S."/>
            <person name="Mikhailova N."/>
            <person name="Pati A."/>
            <person name="Ivanova N."/>
            <person name="Mavromatis K."/>
            <person name="Chen A."/>
            <person name="Palaniappan K."/>
            <person name="Chain P."/>
            <person name="Land M."/>
            <person name="Hauser L."/>
            <person name="Chang Y.J."/>
            <person name="Jeffries C.D."/>
            <person name="Chertkov O."/>
            <person name="Brettin T."/>
            <person name="Detter J.C."/>
            <person name="Han C."/>
            <person name="Ali Z."/>
            <person name="Tindall B.J."/>
            <person name="Goker M."/>
            <person name="Bristow J."/>
            <person name="Eisen J.A."/>
            <person name="Markowitz V."/>
            <person name="Hugenholtz P."/>
            <person name="Kyrpides N.C."/>
            <person name="Klenk H.P."/>
        </authorList>
    </citation>
    <scope>NUCLEOTIDE SEQUENCE [LARGE SCALE GENOMIC DNA]</scope>
    <source>
        <strain evidence="8">DSM 44928 / JCM 14897 / NBRC 102108 / NRRL B-24433 / ID139908</strain>
    </source>
</reference>
<dbReference type="OrthoDB" id="3718433at2"/>
<proteinExistence type="predicted"/>
<evidence type="ECO:0000256" key="6">
    <source>
        <dbReference type="SAM" id="SignalP"/>
    </source>
</evidence>
<evidence type="ECO:0000313" key="8">
    <source>
        <dbReference type="Proteomes" id="UP000000851"/>
    </source>
</evidence>
<evidence type="ECO:0000256" key="5">
    <source>
        <dbReference type="ARBA" id="ARBA00023288"/>
    </source>
</evidence>
<name>C7Q3A8_CATAD</name>
<feature type="chain" id="PRO_5038681936" evidence="6">
    <location>
        <begin position="23"/>
        <end position="432"/>
    </location>
</feature>
<dbReference type="PANTHER" id="PTHR43649">
    <property type="entry name" value="ARABINOSE-BINDING PROTEIN-RELATED"/>
    <property type="match status" value="1"/>
</dbReference>
<evidence type="ECO:0000313" key="7">
    <source>
        <dbReference type="EMBL" id="ACU73844.1"/>
    </source>
</evidence>
<dbReference type="KEGG" id="cai:Caci_4984"/>
<keyword evidence="1" id="KW-1003">Cell membrane</keyword>
<keyword evidence="4" id="KW-0564">Palmitate</keyword>
<organism evidence="7 8">
    <name type="scientific">Catenulispora acidiphila (strain DSM 44928 / JCM 14897 / NBRC 102108 / NRRL B-24433 / ID139908)</name>
    <dbReference type="NCBI Taxonomy" id="479433"/>
    <lineage>
        <taxon>Bacteria</taxon>
        <taxon>Bacillati</taxon>
        <taxon>Actinomycetota</taxon>
        <taxon>Actinomycetes</taxon>
        <taxon>Catenulisporales</taxon>
        <taxon>Catenulisporaceae</taxon>
        <taxon>Catenulispora</taxon>
    </lineage>
</organism>
<dbReference type="STRING" id="479433.Caci_4984"/>
<dbReference type="InterPro" id="IPR006059">
    <property type="entry name" value="SBP"/>
</dbReference>
<gene>
    <name evidence="7" type="ordered locus">Caci_4984</name>
</gene>
<keyword evidence="2 6" id="KW-0732">Signal</keyword>
<keyword evidence="5" id="KW-0449">Lipoprotein</keyword>
<dbReference type="PANTHER" id="PTHR43649:SF33">
    <property type="entry name" value="POLYGALACTURONAN_RHAMNOGALACTURONAN-BINDING PROTEIN YTCQ"/>
    <property type="match status" value="1"/>
</dbReference>
<accession>C7Q3A8</accession>
<keyword evidence="3" id="KW-0472">Membrane</keyword>
<dbReference type="Proteomes" id="UP000000851">
    <property type="component" value="Chromosome"/>
</dbReference>
<dbReference type="eggNOG" id="COG1653">
    <property type="taxonomic scope" value="Bacteria"/>
</dbReference>
<dbReference type="InterPro" id="IPR050490">
    <property type="entry name" value="Bact_solute-bd_prot1"/>
</dbReference>
<evidence type="ECO:0000256" key="1">
    <source>
        <dbReference type="ARBA" id="ARBA00022475"/>
    </source>
</evidence>